<name>A0A210QTN4_MIZYE</name>
<keyword evidence="7" id="KW-0325">Glycoprotein</keyword>
<keyword evidence="9" id="KW-0732">Signal</keyword>
<dbReference type="GO" id="GO:0004222">
    <property type="term" value="F:metalloendopeptidase activity"/>
    <property type="evidence" value="ECO:0007669"/>
    <property type="project" value="InterPro"/>
</dbReference>
<keyword evidence="5" id="KW-0482">Metalloprotease</keyword>
<dbReference type="GO" id="GO:0046872">
    <property type="term" value="F:metal ion binding"/>
    <property type="evidence" value="ECO:0007669"/>
    <property type="project" value="UniProtKB-KW"/>
</dbReference>
<evidence type="ECO:0000256" key="5">
    <source>
        <dbReference type="ARBA" id="ARBA00023049"/>
    </source>
</evidence>
<feature type="signal peptide" evidence="9">
    <location>
        <begin position="1"/>
        <end position="18"/>
    </location>
</feature>
<keyword evidence="6" id="KW-1015">Disulfide bond</keyword>
<proteinExistence type="predicted"/>
<evidence type="ECO:0000313" key="12">
    <source>
        <dbReference type="Proteomes" id="UP000242188"/>
    </source>
</evidence>
<dbReference type="Gene3D" id="3.40.1620.60">
    <property type="match status" value="1"/>
</dbReference>
<sequence>MTTKLLVWIVAGIALCSGFPSITKGTDKEEIVKIKLIFPKTDHDKHSKHKRSSDMFPETLSFRFRVNNTDVIMDLEKNTMASVPPIMRVDKLRPIYDTKPDIQRNFALYQGLGMGASALLRFPFDDISKFELHASYQHGSEWYAIEPLTLFDRRKRSSVPLHTVETMPTTQATTAPSVDADQLVADHKVTLLNPDIQIGSFFNDIIVIQDDQMTSTDNPLDPFPILRLGEEPYSIPMVDLHSFQNQRNKRQSTWDDWTPSERHRRKIAQKYVEYLVVLDYANFYKWHQVALGNTDDERYNNAVNSLVQYYLFVTNGIDVRFQSAQTSQGDLRVTLAGFVIATDKSESPWTENNKLTADAVYDGKSLEDFAKWINSQTASLPPHDHAALFTGHDLALSNKDTSTIGIAYLSRVCLSYSASVNQEPYNALSIHIAAHELGHSLGATHDASNSGSCSSALHYVMAPRLPAVNETLASNPYEFSSCSRSQIGIYLSKLGSDCLSNVPDILSMVTLTEKPGNVYPVDQQCHTLPEQDWVICRDKYVNYPLKWATICYQLECRRVGTSTCINRRQAYDGTPCGHMKIFKVF</sequence>
<dbReference type="GO" id="GO:0006509">
    <property type="term" value="P:membrane protein ectodomain proteolysis"/>
    <property type="evidence" value="ECO:0007669"/>
    <property type="project" value="TreeGrafter"/>
</dbReference>
<comment type="caution">
    <text evidence="11">The sequence shown here is derived from an EMBL/GenBank/DDBJ whole genome shotgun (WGS) entry which is preliminary data.</text>
</comment>
<evidence type="ECO:0000256" key="9">
    <source>
        <dbReference type="SAM" id="SignalP"/>
    </source>
</evidence>
<evidence type="ECO:0000256" key="4">
    <source>
        <dbReference type="ARBA" id="ARBA00022833"/>
    </source>
</evidence>
<dbReference type="InterPro" id="IPR041645">
    <property type="entry name" value="ADAMTS_CR_2"/>
</dbReference>
<evidence type="ECO:0000256" key="7">
    <source>
        <dbReference type="ARBA" id="ARBA00023180"/>
    </source>
</evidence>
<dbReference type="Proteomes" id="UP000242188">
    <property type="component" value="Unassembled WGS sequence"/>
</dbReference>
<dbReference type="PANTHER" id="PTHR11905:SF159">
    <property type="entry name" value="ADAM METALLOPROTEASE"/>
    <property type="match status" value="1"/>
</dbReference>
<evidence type="ECO:0000256" key="8">
    <source>
        <dbReference type="PROSITE-ProRule" id="PRU00276"/>
    </source>
</evidence>
<feature type="active site" evidence="8">
    <location>
        <position position="436"/>
    </location>
</feature>
<dbReference type="InterPro" id="IPR024079">
    <property type="entry name" value="MetalloPept_cat_dom_sf"/>
</dbReference>
<feature type="chain" id="PRO_5012690749" evidence="9">
    <location>
        <begin position="19"/>
        <end position="585"/>
    </location>
</feature>
<evidence type="ECO:0000313" key="11">
    <source>
        <dbReference type="EMBL" id="OWF52072.1"/>
    </source>
</evidence>
<dbReference type="AlphaFoldDB" id="A0A210QTN4"/>
<evidence type="ECO:0000259" key="10">
    <source>
        <dbReference type="PROSITE" id="PS50215"/>
    </source>
</evidence>
<feature type="binding site" evidence="8">
    <location>
        <position position="435"/>
    </location>
    <ligand>
        <name>Zn(2+)</name>
        <dbReference type="ChEBI" id="CHEBI:29105"/>
        <note>catalytic</note>
    </ligand>
</feature>
<accession>A0A210QTN4</accession>
<keyword evidence="3" id="KW-0378">Hydrolase</keyword>
<protein>
    <submittedName>
        <fullName evidence="11">ADAM family mig-17</fullName>
    </submittedName>
</protein>
<dbReference type="InterPro" id="IPR001590">
    <property type="entry name" value="Peptidase_M12B"/>
</dbReference>
<comment type="caution">
    <text evidence="8">Lacks conserved residue(s) required for the propagation of feature annotation.</text>
</comment>
<evidence type="ECO:0000256" key="1">
    <source>
        <dbReference type="ARBA" id="ARBA00022670"/>
    </source>
</evidence>
<reference evidence="11 12" key="1">
    <citation type="journal article" date="2017" name="Nat. Ecol. Evol.">
        <title>Scallop genome provides insights into evolution of bilaterian karyotype and development.</title>
        <authorList>
            <person name="Wang S."/>
            <person name="Zhang J."/>
            <person name="Jiao W."/>
            <person name="Li J."/>
            <person name="Xun X."/>
            <person name="Sun Y."/>
            <person name="Guo X."/>
            <person name="Huan P."/>
            <person name="Dong B."/>
            <person name="Zhang L."/>
            <person name="Hu X."/>
            <person name="Sun X."/>
            <person name="Wang J."/>
            <person name="Zhao C."/>
            <person name="Wang Y."/>
            <person name="Wang D."/>
            <person name="Huang X."/>
            <person name="Wang R."/>
            <person name="Lv J."/>
            <person name="Li Y."/>
            <person name="Zhang Z."/>
            <person name="Liu B."/>
            <person name="Lu W."/>
            <person name="Hui Y."/>
            <person name="Liang J."/>
            <person name="Zhou Z."/>
            <person name="Hou R."/>
            <person name="Li X."/>
            <person name="Liu Y."/>
            <person name="Li H."/>
            <person name="Ning X."/>
            <person name="Lin Y."/>
            <person name="Zhao L."/>
            <person name="Xing Q."/>
            <person name="Dou J."/>
            <person name="Li Y."/>
            <person name="Mao J."/>
            <person name="Guo H."/>
            <person name="Dou H."/>
            <person name="Li T."/>
            <person name="Mu C."/>
            <person name="Jiang W."/>
            <person name="Fu Q."/>
            <person name="Fu X."/>
            <person name="Miao Y."/>
            <person name="Liu J."/>
            <person name="Yu Q."/>
            <person name="Li R."/>
            <person name="Liao H."/>
            <person name="Li X."/>
            <person name="Kong Y."/>
            <person name="Jiang Z."/>
            <person name="Chourrout D."/>
            <person name="Li R."/>
            <person name="Bao Z."/>
        </authorList>
    </citation>
    <scope>NUCLEOTIDE SEQUENCE [LARGE SCALE GENOMIC DNA]</scope>
    <source>
        <strain evidence="11 12">PY_sf001</strain>
    </source>
</reference>
<gene>
    <name evidence="11" type="ORF">KP79_PYT21262</name>
</gene>
<evidence type="ECO:0000256" key="3">
    <source>
        <dbReference type="ARBA" id="ARBA00022801"/>
    </source>
</evidence>
<keyword evidence="12" id="KW-1185">Reference proteome</keyword>
<evidence type="ECO:0000256" key="6">
    <source>
        <dbReference type="ARBA" id="ARBA00023157"/>
    </source>
</evidence>
<dbReference type="OrthoDB" id="5951731at2759"/>
<feature type="binding site" evidence="8">
    <location>
        <position position="439"/>
    </location>
    <ligand>
        <name>Zn(2+)</name>
        <dbReference type="ChEBI" id="CHEBI:29105"/>
        <note>catalytic</note>
    </ligand>
</feature>
<organism evidence="11 12">
    <name type="scientific">Mizuhopecten yessoensis</name>
    <name type="common">Japanese scallop</name>
    <name type="synonym">Patinopecten yessoensis</name>
    <dbReference type="NCBI Taxonomy" id="6573"/>
    <lineage>
        <taxon>Eukaryota</taxon>
        <taxon>Metazoa</taxon>
        <taxon>Spiralia</taxon>
        <taxon>Lophotrochozoa</taxon>
        <taxon>Mollusca</taxon>
        <taxon>Bivalvia</taxon>
        <taxon>Autobranchia</taxon>
        <taxon>Pteriomorphia</taxon>
        <taxon>Pectinida</taxon>
        <taxon>Pectinoidea</taxon>
        <taxon>Pectinidae</taxon>
        <taxon>Mizuhopecten</taxon>
    </lineage>
</organism>
<feature type="binding site" evidence="8">
    <location>
        <position position="445"/>
    </location>
    <ligand>
        <name>Zn(2+)</name>
        <dbReference type="ChEBI" id="CHEBI:29105"/>
        <note>catalytic</note>
    </ligand>
</feature>
<feature type="domain" description="Peptidase M12B" evidence="10">
    <location>
        <begin position="270"/>
        <end position="503"/>
    </location>
</feature>
<dbReference type="PANTHER" id="PTHR11905">
    <property type="entry name" value="ADAM A DISINTEGRIN AND METALLOPROTEASE DOMAIN"/>
    <property type="match status" value="1"/>
</dbReference>
<dbReference type="Pfam" id="PF01421">
    <property type="entry name" value="Reprolysin"/>
    <property type="match status" value="1"/>
</dbReference>
<keyword evidence="1" id="KW-0645">Protease</keyword>
<dbReference type="SUPFAM" id="SSF55486">
    <property type="entry name" value="Metalloproteases ('zincins'), catalytic domain"/>
    <property type="match status" value="1"/>
</dbReference>
<dbReference type="Pfam" id="PF17771">
    <property type="entry name" value="ADAMTS_CR_2"/>
    <property type="match status" value="1"/>
</dbReference>
<dbReference type="Gene3D" id="3.40.390.10">
    <property type="entry name" value="Collagenase (Catalytic Domain)"/>
    <property type="match status" value="1"/>
</dbReference>
<keyword evidence="4 8" id="KW-0862">Zinc</keyword>
<dbReference type="PROSITE" id="PS50215">
    <property type="entry name" value="ADAM_MEPRO"/>
    <property type="match status" value="1"/>
</dbReference>
<evidence type="ECO:0000256" key="2">
    <source>
        <dbReference type="ARBA" id="ARBA00022723"/>
    </source>
</evidence>
<keyword evidence="2 8" id="KW-0479">Metal-binding</keyword>
<dbReference type="EMBL" id="NEDP02001979">
    <property type="protein sequence ID" value="OWF52072.1"/>
    <property type="molecule type" value="Genomic_DNA"/>
</dbReference>